<comment type="pathway">
    <text evidence="3">Amino-acid biosynthesis; L-lysine biosynthesis via DAP pathway; DL-2,6-diaminopimelate from LL-2,6-diaminopimelate: step 1/1.</text>
</comment>
<feature type="active site" description="Proton donor" evidence="3">
    <location>
        <position position="74"/>
    </location>
</feature>
<feature type="site" description="Could be important to modulate the pK values of the two catalytic cysteine residues" evidence="3">
    <location>
        <position position="139"/>
    </location>
</feature>
<protein>
    <recommendedName>
        <fullName evidence="3 4">Diaminopimelate epimerase</fullName>
        <shortName evidence="3">DAP epimerase</shortName>
        <ecNumber evidence="3 4">5.1.1.7</ecNumber>
    </recommendedName>
    <alternativeName>
        <fullName evidence="3">PLP-independent amino acid racemase</fullName>
    </alternativeName>
</protein>
<comment type="caution">
    <text evidence="3">Lacks conserved residue(s) required for the propagation of feature annotation.</text>
</comment>
<comment type="function">
    <text evidence="3">Catalyzes the stereoinversion of LL-2,6-diaminopimelate (L,L-DAP) to meso-diaminopimelate (meso-DAP), a precursor of L-lysine and an essential component of the bacterial peptidoglycan.</text>
</comment>
<evidence type="ECO:0000256" key="2">
    <source>
        <dbReference type="ARBA" id="ARBA00023235"/>
    </source>
</evidence>
<dbReference type="EC" id="5.1.1.7" evidence="3 4"/>
<feature type="binding site" evidence="3">
    <location>
        <position position="13"/>
    </location>
    <ligand>
        <name>substrate</name>
    </ligand>
</feature>
<accession>A0A1N6DQG4</accession>
<evidence type="ECO:0000256" key="3">
    <source>
        <dbReference type="HAMAP-Rule" id="MF_00197"/>
    </source>
</evidence>
<comment type="catalytic activity">
    <reaction evidence="3">
        <text>(2S,6S)-2,6-diaminopimelate = meso-2,6-diaminopimelate</text>
        <dbReference type="Rhea" id="RHEA:15393"/>
        <dbReference type="ChEBI" id="CHEBI:57609"/>
        <dbReference type="ChEBI" id="CHEBI:57791"/>
        <dbReference type="EC" id="5.1.1.7"/>
    </reaction>
</comment>
<feature type="active site" description="Proton acceptor" evidence="3">
    <location>
        <position position="198"/>
    </location>
</feature>
<reference evidence="6" key="1">
    <citation type="submission" date="2016-11" db="EMBL/GenBank/DDBJ databases">
        <authorList>
            <person name="Varghese N."/>
            <person name="Submissions S."/>
        </authorList>
    </citation>
    <scope>NUCLEOTIDE SEQUENCE [LARGE SCALE GENOMIC DNA]</scope>
    <source>
        <strain evidence="6">DSM 24787</strain>
    </source>
</reference>
<evidence type="ECO:0000256" key="1">
    <source>
        <dbReference type="ARBA" id="ARBA00010219"/>
    </source>
</evidence>
<feature type="binding site" evidence="3">
    <location>
        <begin position="199"/>
        <end position="200"/>
    </location>
    <ligand>
        <name>substrate</name>
    </ligand>
</feature>
<dbReference type="Gene3D" id="3.10.310.10">
    <property type="entry name" value="Diaminopimelate Epimerase, Chain A, domain 1"/>
    <property type="match status" value="2"/>
</dbReference>
<feature type="binding site" evidence="3">
    <location>
        <position position="65"/>
    </location>
    <ligand>
        <name>substrate</name>
    </ligand>
</feature>
<dbReference type="PANTHER" id="PTHR31689">
    <property type="entry name" value="DIAMINOPIMELATE EPIMERASE, CHLOROPLASTIC"/>
    <property type="match status" value="1"/>
</dbReference>
<dbReference type="OrthoDB" id="9805408at2"/>
<dbReference type="RefSeq" id="WP_074238169.1">
    <property type="nucleotide sequence ID" value="NZ_FSRA01000001.1"/>
</dbReference>
<dbReference type="AlphaFoldDB" id="A0A1N6DQG4"/>
<feature type="binding site" evidence="3">
    <location>
        <begin position="188"/>
        <end position="189"/>
    </location>
    <ligand>
        <name>substrate</name>
    </ligand>
</feature>
<name>A0A1N6DQG4_9BACT</name>
<comment type="subunit">
    <text evidence="3">Homodimer.</text>
</comment>
<keyword evidence="3" id="KW-0028">Amino-acid biosynthesis</keyword>
<organism evidence="5 6">
    <name type="scientific">Chitinophaga niabensis</name>
    <dbReference type="NCBI Taxonomy" id="536979"/>
    <lineage>
        <taxon>Bacteria</taxon>
        <taxon>Pseudomonadati</taxon>
        <taxon>Bacteroidota</taxon>
        <taxon>Chitinophagia</taxon>
        <taxon>Chitinophagales</taxon>
        <taxon>Chitinophagaceae</taxon>
        <taxon>Chitinophaga</taxon>
    </lineage>
</organism>
<gene>
    <name evidence="3" type="primary">dapF</name>
    <name evidence="5" type="ORF">SAMN04488055_0984</name>
</gene>
<feature type="binding site" evidence="3">
    <location>
        <position position="171"/>
    </location>
    <ligand>
        <name>substrate</name>
    </ligand>
</feature>
<evidence type="ECO:0000313" key="5">
    <source>
        <dbReference type="EMBL" id="SIN72903.1"/>
    </source>
</evidence>
<dbReference type="Pfam" id="PF01678">
    <property type="entry name" value="DAP_epimerase"/>
    <property type="match status" value="2"/>
</dbReference>
<dbReference type="EMBL" id="FSRA01000001">
    <property type="protein sequence ID" value="SIN72903.1"/>
    <property type="molecule type" value="Genomic_DNA"/>
</dbReference>
<sequence>MNIHFYKYQGTGNDFVIVDNRNGEYSSLTTQQIAHLCDRRFGIGADGLMMLENHADYDFQMKYYNADGREGSMCGNGGRCLSAFARQMGIEKPAVKFIAVDGPHEASFRENGWVNLKMQDVDWIEVGNMYFYLNTGSPHFVKFVTDVQEVDVYEEGRAIRYNERFAAEGTNVNFVQEMDKGIFVRTYERGVEDETFSCGTGVTAAALTAAPAETGEYTIPVETIGGHLEIQFARNGERSFSNIWLCGPATLVFEGNINI</sequence>
<keyword evidence="2 3" id="KW-0413">Isomerase</keyword>
<dbReference type="GO" id="GO:0008837">
    <property type="term" value="F:diaminopimelate epimerase activity"/>
    <property type="evidence" value="ECO:0007669"/>
    <property type="project" value="UniProtKB-UniRule"/>
</dbReference>
<keyword evidence="3" id="KW-0457">Lysine biosynthesis</keyword>
<dbReference type="SUPFAM" id="SSF54506">
    <property type="entry name" value="Diaminopimelate epimerase-like"/>
    <property type="match status" value="2"/>
</dbReference>
<dbReference type="PANTHER" id="PTHR31689:SF0">
    <property type="entry name" value="DIAMINOPIMELATE EPIMERASE"/>
    <property type="match status" value="1"/>
</dbReference>
<keyword evidence="6" id="KW-1185">Reference proteome</keyword>
<dbReference type="NCBIfam" id="TIGR00652">
    <property type="entry name" value="DapF"/>
    <property type="match status" value="1"/>
</dbReference>
<dbReference type="UniPathway" id="UPA00034">
    <property type="reaction ID" value="UER00025"/>
</dbReference>
<feature type="binding site" evidence="3">
    <location>
        <begin position="75"/>
        <end position="76"/>
    </location>
    <ligand>
        <name>substrate</name>
    </ligand>
</feature>
<dbReference type="InterPro" id="IPR001653">
    <property type="entry name" value="DAP_epimerase_DapF"/>
</dbReference>
<comment type="subcellular location">
    <subcellularLocation>
        <location evidence="3">Cytoplasm</location>
    </subcellularLocation>
</comment>
<keyword evidence="3" id="KW-0963">Cytoplasm</keyword>
<dbReference type="HAMAP" id="MF_00197">
    <property type="entry name" value="DAP_epimerase"/>
    <property type="match status" value="1"/>
</dbReference>
<dbReference type="STRING" id="536979.SAMN04488055_0984"/>
<comment type="similarity">
    <text evidence="1 3">Belongs to the diaminopimelate epimerase family.</text>
</comment>
<evidence type="ECO:0000256" key="4">
    <source>
        <dbReference type="NCBIfam" id="TIGR00652"/>
    </source>
</evidence>
<feature type="site" description="Could be important to modulate the pK values of the two catalytic cysteine residues" evidence="3">
    <location>
        <position position="188"/>
    </location>
</feature>
<dbReference type="GO" id="GO:0009089">
    <property type="term" value="P:lysine biosynthetic process via diaminopimelate"/>
    <property type="evidence" value="ECO:0007669"/>
    <property type="project" value="UniProtKB-UniRule"/>
</dbReference>
<proteinExistence type="inferred from homology"/>
<dbReference type="Proteomes" id="UP000185003">
    <property type="component" value="Unassembled WGS sequence"/>
</dbReference>
<dbReference type="GO" id="GO:0005829">
    <property type="term" value="C:cytosol"/>
    <property type="evidence" value="ECO:0007669"/>
    <property type="project" value="TreeGrafter"/>
</dbReference>
<evidence type="ECO:0000313" key="6">
    <source>
        <dbReference type="Proteomes" id="UP000185003"/>
    </source>
</evidence>